<evidence type="ECO:0000256" key="1">
    <source>
        <dbReference type="ARBA" id="ARBA00002869"/>
    </source>
</evidence>
<protein>
    <recommendedName>
        <fullName evidence="6">Porphobilinogen deaminase</fullName>
        <shortName evidence="6">PBG</shortName>
        <ecNumber evidence="6">2.5.1.61</ecNumber>
    </recommendedName>
    <alternativeName>
        <fullName evidence="6">Hydroxymethylbilane synthase</fullName>
        <shortName evidence="6">HMBS</shortName>
    </alternativeName>
    <alternativeName>
        <fullName evidence="6">Pre-uroporphyrinogen synthase</fullName>
    </alternativeName>
</protein>
<dbReference type="PIRSF" id="PIRSF001438">
    <property type="entry name" value="4pyrrol_synth_OHMeBilane_synth"/>
    <property type="match status" value="1"/>
</dbReference>
<dbReference type="Proteomes" id="UP001595872">
    <property type="component" value="Unassembled WGS sequence"/>
</dbReference>
<gene>
    <name evidence="6 10" type="primary">hemC</name>
    <name evidence="10" type="ORF">ACFPCY_06695</name>
</gene>
<feature type="compositionally biased region" description="Basic and acidic residues" evidence="7">
    <location>
        <begin position="1"/>
        <end position="23"/>
    </location>
</feature>
<dbReference type="GO" id="GO:0004418">
    <property type="term" value="F:hydroxymethylbilane synthase activity"/>
    <property type="evidence" value="ECO:0007669"/>
    <property type="project" value="UniProtKB-EC"/>
</dbReference>
<evidence type="ECO:0000256" key="3">
    <source>
        <dbReference type="ARBA" id="ARBA00022679"/>
    </source>
</evidence>
<comment type="function">
    <text evidence="1 6">Tetrapolymerization of the monopyrrole PBG into the hydroxymethylbilane pre-uroporphyrinogen in several discrete steps.</text>
</comment>
<feature type="compositionally biased region" description="Low complexity" evidence="7">
    <location>
        <begin position="340"/>
        <end position="352"/>
    </location>
</feature>
<dbReference type="PROSITE" id="PS00533">
    <property type="entry name" value="PORPHOBILINOGEN_DEAM"/>
    <property type="match status" value="1"/>
</dbReference>
<dbReference type="PRINTS" id="PR00151">
    <property type="entry name" value="PORPHBDMNASE"/>
</dbReference>
<dbReference type="InterPro" id="IPR036803">
    <property type="entry name" value="Porphobilinogen_deaminase_C_sf"/>
</dbReference>
<evidence type="ECO:0000256" key="6">
    <source>
        <dbReference type="HAMAP-Rule" id="MF_00260"/>
    </source>
</evidence>
<dbReference type="InterPro" id="IPR022419">
    <property type="entry name" value="Porphobilin_deaminase_cofac_BS"/>
</dbReference>
<evidence type="ECO:0000256" key="5">
    <source>
        <dbReference type="ARBA" id="ARBA00048169"/>
    </source>
</evidence>
<dbReference type="PANTHER" id="PTHR11557">
    <property type="entry name" value="PORPHOBILINOGEN DEAMINASE"/>
    <property type="match status" value="1"/>
</dbReference>
<dbReference type="RefSeq" id="WP_378252739.1">
    <property type="nucleotide sequence ID" value="NZ_JBHSIT010000002.1"/>
</dbReference>
<evidence type="ECO:0000256" key="7">
    <source>
        <dbReference type="SAM" id="MobiDB-lite"/>
    </source>
</evidence>
<dbReference type="InterPro" id="IPR022417">
    <property type="entry name" value="Porphobilin_deaminase_N"/>
</dbReference>
<dbReference type="Pfam" id="PF03900">
    <property type="entry name" value="Porphobil_deamC"/>
    <property type="match status" value="1"/>
</dbReference>
<dbReference type="SUPFAM" id="SSF54782">
    <property type="entry name" value="Porphobilinogen deaminase (hydroxymethylbilane synthase), C-terminal domain"/>
    <property type="match status" value="1"/>
</dbReference>
<dbReference type="EMBL" id="JBHSIT010000002">
    <property type="protein sequence ID" value="MFC4906999.1"/>
    <property type="molecule type" value="Genomic_DNA"/>
</dbReference>
<feature type="modified residue" description="S-(dipyrrolylmethanemethyl)cysteine" evidence="6">
    <location>
        <position position="260"/>
    </location>
</feature>
<evidence type="ECO:0000256" key="2">
    <source>
        <dbReference type="ARBA" id="ARBA00005638"/>
    </source>
</evidence>
<keyword evidence="11" id="KW-1185">Reference proteome</keyword>
<dbReference type="HAMAP" id="MF_00260">
    <property type="entry name" value="Porphobil_deam"/>
    <property type="match status" value="1"/>
</dbReference>
<evidence type="ECO:0000256" key="4">
    <source>
        <dbReference type="ARBA" id="ARBA00023244"/>
    </source>
</evidence>
<evidence type="ECO:0000313" key="10">
    <source>
        <dbReference type="EMBL" id="MFC4906999.1"/>
    </source>
</evidence>
<dbReference type="Gene3D" id="3.40.190.10">
    <property type="entry name" value="Periplasmic binding protein-like II"/>
    <property type="match status" value="2"/>
</dbReference>
<comment type="caution">
    <text evidence="10">The sequence shown here is derived from an EMBL/GenBank/DDBJ whole genome shotgun (WGS) entry which is preliminary data.</text>
</comment>
<keyword evidence="3 6" id="KW-0808">Transferase</keyword>
<feature type="domain" description="Porphobilinogen deaminase N-terminal" evidence="8">
    <location>
        <begin position="25"/>
        <end position="230"/>
    </location>
</feature>
<comment type="cofactor">
    <cofactor evidence="6">
        <name>dipyrromethane</name>
        <dbReference type="ChEBI" id="CHEBI:60342"/>
    </cofactor>
    <text evidence="6">Binds 1 dipyrromethane group covalently.</text>
</comment>
<dbReference type="Pfam" id="PF01379">
    <property type="entry name" value="Porphobil_deam"/>
    <property type="match status" value="1"/>
</dbReference>
<feature type="region of interest" description="Disordered" evidence="7">
    <location>
        <begin position="324"/>
        <end position="352"/>
    </location>
</feature>
<comment type="miscellaneous">
    <text evidence="6">The porphobilinogen subunits are added to the dipyrromethane group.</text>
</comment>
<comment type="catalytic activity">
    <reaction evidence="5 6">
        <text>4 porphobilinogen + H2O = hydroxymethylbilane + 4 NH4(+)</text>
        <dbReference type="Rhea" id="RHEA:13185"/>
        <dbReference type="ChEBI" id="CHEBI:15377"/>
        <dbReference type="ChEBI" id="CHEBI:28938"/>
        <dbReference type="ChEBI" id="CHEBI:57845"/>
        <dbReference type="ChEBI" id="CHEBI:58126"/>
        <dbReference type="EC" id="2.5.1.61"/>
    </reaction>
</comment>
<evidence type="ECO:0000259" key="9">
    <source>
        <dbReference type="Pfam" id="PF03900"/>
    </source>
</evidence>
<organism evidence="10 11">
    <name type="scientific">Actinomadura gamaensis</name>
    <dbReference type="NCBI Taxonomy" id="1763541"/>
    <lineage>
        <taxon>Bacteria</taxon>
        <taxon>Bacillati</taxon>
        <taxon>Actinomycetota</taxon>
        <taxon>Actinomycetes</taxon>
        <taxon>Streptosporangiales</taxon>
        <taxon>Thermomonosporaceae</taxon>
        <taxon>Actinomadura</taxon>
    </lineage>
</organism>
<feature type="domain" description="Porphobilinogen deaminase C-terminal" evidence="9">
    <location>
        <begin position="245"/>
        <end position="318"/>
    </location>
</feature>
<name>A0ABV9TSN4_9ACTN</name>
<accession>A0ABV9TSN4</accession>
<dbReference type="InterPro" id="IPR000860">
    <property type="entry name" value="HemC"/>
</dbReference>
<reference evidence="11" key="1">
    <citation type="journal article" date="2019" name="Int. J. Syst. Evol. Microbiol.">
        <title>The Global Catalogue of Microorganisms (GCM) 10K type strain sequencing project: providing services to taxonomists for standard genome sequencing and annotation.</title>
        <authorList>
            <consortium name="The Broad Institute Genomics Platform"/>
            <consortium name="The Broad Institute Genome Sequencing Center for Infectious Disease"/>
            <person name="Wu L."/>
            <person name="Ma J."/>
        </authorList>
    </citation>
    <scope>NUCLEOTIDE SEQUENCE [LARGE SCALE GENOMIC DNA]</scope>
    <source>
        <strain evidence="11">KLKA75</strain>
    </source>
</reference>
<sequence>MSPHSDHDHPATHAHGAREEKRPLLLGTRRSKLAVAQATWAAHRVTEATGRPVRLVTLSTEGDESDAPIERFGSTGVFVTALREALLAGKVDFVVHSFKDLPTAPEPELRLAAVPVREDPRDALAGPAGLPADFAGFPPGTRVGTGSPRRAAQILAVAPHVSVVPLRGNVDSRLARVSDGDLDAVVLAMAGLARLGRLADVVAPLPPETLLPAPAQGALALECRGADPATAAALAAVNDPETRRAVTAERAFLAGLDAGCTSPVAALAVREGDGRTLRLDGMVATPDGSTVLRRSLSAPVTRTEHARALGERLARMLLDAGGGDLLAAQPPVDDPRRRPAQAPHQPTTPALG</sequence>
<evidence type="ECO:0000313" key="11">
    <source>
        <dbReference type="Proteomes" id="UP001595872"/>
    </source>
</evidence>
<dbReference type="InterPro" id="IPR022418">
    <property type="entry name" value="Porphobilinogen_deaminase_C"/>
</dbReference>
<dbReference type="NCBIfam" id="TIGR00212">
    <property type="entry name" value="hemC"/>
    <property type="match status" value="1"/>
</dbReference>
<dbReference type="SUPFAM" id="SSF53850">
    <property type="entry name" value="Periplasmic binding protein-like II"/>
    <property type="match status" value="1"/>
</dbReference>
<keyword evidence="4 6" id="KW-0627">Porphyrin biosynthesis</keyword>
<comment type="subunit">
    <text evidence="6">Monomer.</text>
</comment>
<feature type="region of interest" description="Disordered" evidence="7">
    <location>
        <begin position="1"/>
        <end position="24"/>
    </location>
</feature>
<proteinExistence type="inferred from homology"/>
<evidence type="ECO:0000259" key="8">
    <source>
        <dbReference type="Pfam" id="PF01379"/>
    </source>
</evidence>
<dbReference type="PANTHER" id="PTHR11557:SF0">
    <property type="entry name" value="PORPHOBILINOGEN DEAMINASE"/>
    <property type="match status" value="1"/>
</dbReference>
<dbReference type="EC" id="2.5.1.61" evidence="6"/>
<comment type="similarity">
    <text evidence="2 6">Belongs to the HMBS family.</text>
</comment>
<dbReference type="Gene3D" id="3.30.160.40">
    <property type="entry name" value="Porphobilinogen deaminase, C-terminal domain"/>
    <property type="match status" value="1"/>
</dbReference>